<evidence type="ECO:0000256" key="1">
    <source>
        <dbReference type="ARBA" id="ARBA00022729"/>
    </source>
</evidence>
<proteinExistence type="predicted"/>
<keyword evidence="4" id="KW-1185">Reference proteome</keyword>
<evidence type="ECO:0000259" key="2">
    <source>
        <dbReference type="Pfam" id="PF18962"/>
    </source>
</evidence>
<dbReference type="EMBL" id="VLNR01000040">
    <property type="protein sequence ID" value="TSE06832.1"/>
    <property type="molecule type" value="Genomic_DNA"/>
</dbReference>
<reference evidence="3 4" key="1">
    <citation type="submission" date="2019-07" db="EMBL/GenBank/DDBJ databases">
        <title>The draft genome sequence of Aquimarina algiphila M91.</title>
        <authorList>
            <person name="Meng X."/>
        </authorList>
    </citation>
    <scope>NUCLEOTIDE SEQUENCE [LARGE SCALE GENOMIC DNA]</scope>
    <source>
        <strain evidence="3 4">M91</strain>
    </source>
</reference>
<dbReference type="Pfam" id="PF18962">
    <property type="entry name" value="Por_Secre_tail"/>
    <property type="match status" value="1"/>
</dbReference>
<dbReference type="OrthoDB" id="1081439at2"/>
<comment type="caution">
    <text evidence="3">The sequence shown here is derived from an EMBL/GenBank/DDBJ whole genome shotgun (WGS) entry which is preliminary data.</text>
</comment>
<dbReference type="RefSeq" id="WP_143917427.1">
    <property type="nucleotide sequence ID" value="NZ_CANMIK010000044.1"/>
</dbReference>
<protein>
    <submittedName>
        <fullName evidence="3">T9SS type A sorting domain-containing protein</fullName>
    </submittedName>
</protein>
<feature type="domain" description="Secretion system C-terminal sorting" evidence="2">
    <location>
        <begin position="18"/>
        <end position="87"/>
    </location>
</feature>
<dbReference type="AlphaFoldDB" id="A0A554VH94"/>
<evidence type="ECO:0000313" key="4">
    <source>
        <dbReference type="Proteomes" id="UP000318833"/>
    </source>
</evidence>
<evidence type="ECO:0000313" key="3">
    <source>
        <dbReference type="EMBL" id="TSE06832.1"/>
    </source>
</evidence>
<keyword evidence="1" id="KW-0732">Signal</keyword>
<dbReference type="InterPro" id="IPR026444">
    <property type="entry name" value="Secre_tail"/>
</dbReference>
<organism evidence="3 4">
    <name type="scientific">Aquimarina algiphila</name>
    <dbReference type="NCBI Taxonomy" id="2047982"/>
    <lineage>
        <taxon>Bacteria</taxon>
        <taxon>Pseudomonadati</taxon>
        <taxon>Bacteroidota</taxon>
        <taxon>Flavobacteriia</taxon>
        <taxon>Flavobacteriales</taxon>
        <taxon>Flavobacteriaceae</taxon>
        <taxon>Aquimarina</taxon>
    </lineage>
</organism>
<accession>A0A554VH94</accession>
<name>A0A554VH94_9FLAO</name>
<gene>
    <name evidence="3" type="ORF">FOF46_18120</name>
</gene>
<sequence length="90" mass="10293">MLDVNTEIYSSRGSTFLVYPNPIKGEIYIDRTTDLSTARCSIFDPKGHLVKENKKLSIRNTISFVSFPAGMYTIKICDENRTVIKKFLKL</sequence>
<dbReference type="NCBIfam" id="TIGR04183">
    <property type="entry name" value="Por_Secre_tail"/>
    <property type="match status" value="1"/>
</dbReference>
<dbReference type="Proteomes" id="UP000318833">
    <property type="component" value="Unassembled WGS sequence"/>
</dbReference>